<dbReference type="EMBL" id="CP000748">
    <property type="protein sequence ID" value="ACG80134.1"/>
    <property type="molecule type" value="Genomic_DNA"/>
</dbReference>
<evidence type="ECO:0000313" key="3">
    <source>
        <dbReference type="Proteomes" id="UP000001868"/>
    </source>
</evidence>
<geneLocation type="plasmid" evidence="3">
    <name>pHLK1</name>
</geneLocation>
<organism evidence="2 3">
    <name type="scientific">Phenylobacterium zucineum (strain HLK1)</name>
    <dbReference type="NCBI Taxonomy" id="450851"/>
    <lineage>
        <taxon>Bacteria</taxon>
        <taxon>Pseudomonadati</taxon>
        <taxon>Pseudomonadota</taxon>
        <taxon>Alphaproteobacteria</taxon>
        <taxon>Caulobacterales</taxon>
        <taxon>Caulobacteraceae</taxon>
        <taxon>Phenylobacterium</taxon>
    </lineage>
</organism>
<dbReference type="AlphaFoldDB" id="B4RIF9"/>
<name>B4RIF9_PHEZH</name>
<keyword evidence="3" id="KW-1185">Reference proteome</keyword>
<proteinExistence type="predicted"/>
<evidence type="ECO:0000256" key="1">
    <source>
        <dbReference type="SAM" id="Phobius"/>
    </source>
</evidence>
<keyword evidence="1" id="KW-0472">Membrane</keyword>
<feature type="transmembrane region" description="Helical" evidence="1">
    <location>
        <begin position="47"/>
        <end position="66"/>
    </location>
</feature>
<feature type="transmembrane region" description="Helical" evidence="1">
    <location>
        <begin position="78"/>
        <end position="97"/>
    </location>
</feature>
<keyword evidence="1" id="KW-1133">Transmembrane helix</keyword>
<feature type="transmembrane region" description="Helical" evidence="1">
    <location>
        <begin position="229"/>
        <end position="249"/>
    </location>
</feature>
<feature type="transmembrane region" description="Helical" evidence="1">
    <location>
        <begin position="171"/>
        <end position="193"/>
    </location>
</feature>
<feature type="transmembrane region" description="Helical" evidence="1">
    <location>
        <begin position="143"/>
        <end position="165"/>
    </location>
</feature>
<feature type="transmembrane region" description="Helical" evidence="1">
    <location>
        <begin position="103"/>
        <end position="122"/>
    </location>
</feature>
<sequence length="310" mass="29692">MLGGGTLGLLVGVRPAFTRRSPPLALSLIALALGGMAAVHGGGASGALGPLSALAAGAVAGGVLRSTLARLERTANGAAHLGSAWMLPVFAGAAASYSLRPSMAPLLAAALAVAGHGLLHAAGHDGRAPDALSDQAHRRRQALNPHVLLAVAGGGLGLALAGLAAPTAAGQTVTAAGLLVAAAVGAFIGVAVGEMLRRRARVARLGGAFGCAALGFILLQGALSAPFALAAAALIGAGLAGLAAPLFAWRQSVVPNCTGCVVAALFLGQAAGVLAWTAASASPLPYGAAYVVMATLLGLAAFASAGAGAD</sequence>
<evidence type="ECO:0000313" key="2">
    <source>
        <dbReference type="EMBL" id="ACG80134.1"/>
    </source>
</evidence>
<keyword evidence="1" id="KW-0812">Transmembrane</keyword>
<dbReference type="HOGENOM" id="CLU_896743_0_0_5"/>
<protein>
    <submittedName>
        <fullName evidence="2">Chromate transport protein</fullName>
    </submittedName>
</protein>
<keyword evidence="2" id="KW-0614">Plasmid</keyword>
<reference evidence="2 3" key="1">
    <citation type="journal article" date="2008" name="BMC Genomics">
        <title>Complete genome of Phenylobacterium zucineum - a novel facultative intracellular bacterium isolated from human erythroleukemia cell line K562.</title>
        <authorList>
            <person name="Luo Y."/>
            <person name="Xu X."/>
            <person name="Ding Z."/>
            <person name="Liu Z."/>
            <person name="Zhang B."/>
            <person name="Yan Z."/>
            <person name="Sun J."/>
            <person name="Hu S."/>
            <person name="Hu X."/>
        </authorList>
    </citation>
    <scope>NUCLEOTIDE SEQUENCE [LARGE SCALE GENOMIC DNA]</scope>
    <source>
        <strain evidence="3">HLK1</strain>
        <plasmid evidence="3">HLK1</plasmid>
        <plasmid evidence="3">Plasmid pHLK1</plasmid>
    </source>
</reference>
<feature type="transmembrane region" description="Helical" evidence="1">
    <location>
        <begin position="287"/>
        <end position="309"/>
    </location>
</feature>
<feature type="transmembrane region" description="Helical" evidence="1">
    <location>
        <begin position="261"/>
        <end position="281"/>
    </location>
</feature>
<feature type="transmembrane region" description="Helical" evidence="1">
    <location>
        <begin position="205"/>
        <end position="223"/>
    </location>
</feature>
<accession>B4RIF9</accession>
<dbReference type="Proteomes" id="UP000001868">
    <property type="component" value="Plasmid pHLK1"/>
</dbReference>
<dbReference type="KEGG" id="pzu:PHZ_p0191"/>
<gene>
    <name evidence="2" type="ordered locus">PHZ_p0191</name>
</gene>